<evidence type="ECO:0000256" key="1">
    <source>
        <dbReference type="SAM" id="MobiDB-lite"/>
    </source>
</evidence>
<dbReference type="AlphaFoldDB" id="A0A495JGF5"/>
<name>A0A495JGF5_9ACTN</name>
<feature type="transmembrane region" description="Helical" evidence="2">
    <location>
        <begin position="67"/>
        <end position="86"/>
    </location>
</feature>
<reference evidence="3 4" key="1">
    <citation type="submission" date="2018-10" db="EMBL/GenBank/DDBJ databases">
        <title>Sequencing the genomes of 1000 actinobacteria strains.</title>
        <authorList>
            <person name="Klenk H.-P."/>
        </authorList>
    </citation>
    <scope>NUCLEOTIDE SEQUENCE [LARGE SCALE GENOMIC DNA]</scope>
    <source>
        <strain evidence="3 4">DSM 45175</strain>
    </source>
</reference>
<evidence type="ECO:0000313" key="4">
    <source>
        <dbReference type="Proteomes" id="UP000277671"/>
    </source>
</evidence>
<keyword evidence="2" id="KW-0472">Membrane</keyword>
<keyword evidence="2" id="KW-0812">Transmembrane</keyword>
<feature type="region of interest" description="Disordered" evidence="1">
    <location>
        <begin position="19"/>
        <end position="42"/>
    </location>
</feature>
<feature type="transmembrane region" description="Helical" evidence="2">
    <location>
        <begin position="122"/>
        <end position="147"/>
    </location>
</feature>
<feature type="transmembrane region" description="Helical" evidence="2">
    <location>
        <begin position="92"/>
        <end position="115"/>
    </location>
</feature>
<accession>A0A495JGF5</accession>
<evidence type="ECO:0000256" key="2">
    <source>
        <dbReference type="SAM" id="Phobius"/>
    </source>
</evidence>
<dbReference type="EMBL" id="RBKT01000001">
    <property type="protein sequence ID" value="RKR88086.1"/>
    <property type="molecule type" value="Genomic_DNA"/>
</dbReference>
<feature type="transmembrane region" description="Helical" evidence="2">
    <location>
        <begin position="153"/>
        <end position="175"/>
    </location>
</feature>
<keyword evidence="4" id="KW-1185">Reference proteome</keyword>
<evidence type="ECO:0000313" key="3">
    <source>
        <dbReference type="EMBL" id="RKR88086.1"/>
    </source>
</evidence>
<gene>
    <name evidence="3" type="ORF">BDK92_2392</name>
</gene>
<evidence type="ECO:0008006" key="5">
    <source>
        <dbReference type="Google" id="ProtNLM"/>
    </source>
</evidence>
<dbReference type="Proteomes" id="UP000277671">
    <property type="component" value="Unassembled WGS sequence"/>
</dbReference>
<sequence length="189" mass="19563">MSRTWSRAFRRTPVAELTRDRAEAVPDGAPEPAPAEQIVDPGGLDVGAADSVVPADRYWRLRHLPPLLAASAALIALAALVGGLTVGTAGALGAAIGVAVVTFSYTSSTLVVAWADSLDPQLVLPFGLAMYVAKFSVFGVLMAAAAATGWPGLVPLALGLSVAVAVWTGVHIWWISTVHLRRLAETTSA</sequence>
<protein>
    <recommendedName>
        <fullName evidence="5">ATP synthase protein I</fullName>
    </recommendedName>
</protein>
<proteinExistence type="predicted"/>
<keyword evidence="2" id="KW-1133">Transmembrane helix</keyword>
<organism evidence="3 4">
    <name type="scientific">Micromonospora pisi</name>
    <dbReference type="NCBI Taxonomy" id="589240"/>
    <lineage>
        <taxon>Bacteria</taxon>
        <taxon>Bacillati</taxon>
        <taxon>Actinomycetota</taxon>
        <taxon>Actinomycetes</taxon>
        <taxon>Micromonosporales</taxon>
        <taxon>Micromonosporaceae</taxon>
        <taxon>Micromonospora</taxon>
    </lineage>
</organism>
<comment type="caution">
    <text evidence="3">The sequence shown here is derived from an EMBL/GenBank/DDBJ whole genome shotgun (WGS) entry which is preliminary data.</text>
</comment>